<dbReference type="InterPro" id="IPR017850">
    <property type="entry name" value="Alkaline_phosphatase_core_sf"/>
</dbReference>
<proteinExistence type="predicted"/>
<dbReference type="InterPro" id="IPR000917">
    <property type="entry name" value="Sulfatase_N"/>
</dbReference>
<evidence type="ECO:0000256" key="3">
    <source>
        <dbReference type="ARBA" id="ARBA00022692"/>
    </source>
</evidence>
<accession>A0A9P6Y991</accession>
<evidence type="ECO:0000256" key="4">
    <source>
        <dbReference type="ARBA" id="ARBA00022989"/>
    </source>
</evidence>
<keyword evidence="2" id="KW-1003">Cell membrane</keyword>
<reference evidence="7 8" key="1">
    <citation type="journal article" date="2020" name="Microb. Genom.">
        <title>Genetic diversity of clinical and environmental Mucorales isolates obtained from an investigation of mucormycosis cases among solid organ transplant recipients.</title>
        <authorList>
            <person name="Nguyen M.H."/>
            <person name="Kaul D."/>
            <person name="Muto C."/>
            <person name="Cheng S.J."/>
            <person name="Richter R.A."/>
            <person name="Bruno V.M."/>
            <person name="Liu G."/>
            <person name="Beyhan S."/>
            <person name="Sundermann A.J."/>
            <person name="Mounaud S."/>
            <person name="Pasculle A.W."/>
            <person name="Nierman W.C."/>
            <person name="Driscoll E."/>
            <person name="Cumbie R."/>
            <person name="Clancy C.J."/>
            <person name="Dupont C.L."/>
        </authorList>
    </citation>
    <scope>NUCLEOTIDE SEQUENCE [LARGE SCALE GENOMIC DNA]</scope>
    <source>
        <strain evidence="7 8">GL24</strain>
    </source>
</reference>
<feature type="domain" description="Sulfatase N-terminal" evidence="6">
    <location>
        <begin position="1"/>
        <end position="230"/>
    </location>
</feature>
<evidence type="ECO:0000256" key="1">
    <source>
        <dbReference type="ARBA" id="ARBA00004651"/>
    </source>
</evidence>
<dbReference type="PANTHER" id="PTHR47371">
    <property type="entry name" value="LIPOTEICHOIC ACID SYNTHASE"/>
    <property type="match status" value="1"/>
</dbReference>
<evidence type="ECO:0000259" key="6">
    <source>
        <dbReference type="Pfam" id="PF00884"/>
    </source>
</evidence>
<evidence type="ECO:0000256" key="2">
    <source>
        <dbReference type="ARBA" id="ARBA00022475"/>
    </source>
</evidence>
<keyword evidence="4" id="KW-1133">Transmembrane helix</keyword>
<dbReference type="SUPFAM" id="SSF53649">
    <property type="entry name" value="Alkaline phosphatase-like"/>
    <property type="match status" value="1"/>
</dbReference>
<dbReference type="Gene3D" id="3.40.720.10">
    <property type="entry name" value="Alkaline Phosphatase, subunit A"/>
    <property type="match status" value="1"/>
</dbReference>
<protein>
    <recommendedName>
        <fullName evidence="6">Sulfatase N-terminal domain-containing protein</fullName>
    </recommendedName>
</protein>
<dbReference type="CDD" id="cd16015">
    <property type="entry name" value="LTA_synthase"/>
    <property type="match status" value="1"/>
</dbReference>
<dbReference type="Pfam" id="PF00884">
    <property type="entry name" value="Sulfatase"/>
    <property type="match status" value="1"/>
</dbReference>
<keyword evidence="5" id="KW-0472">Membrane</keyword>
<gene>
    <name evidence="7" type="ORF">G6F50_014144</name>
</gene>
<keyword evidence="8" id="KW-1185">Reference proteome</keyword>
<dbReference type="GO" id="GO:0005886">
    <property type="term" value="C:plasma membrane"/>
    <property type="evidence" value="ECO:0007669"/>
    <property type="project" value="UniProtKB-SubCell"/>
</dbReference>
<dbReference type="AlphaFoldDB" id="A0A9P6Y991"/>
<organism evidence="7 8">
    <name type="scientific">Rhizopus delemar</name>
    <dbReference type="NCBI Taxonomy" id="936053"/>
    <lineage>
        <taxon>Eukaryota</taxon>
        <taxon>Fungi</taxon>
        <taxon>Fungi incertae sedis</taxon>
        <taxon>Mucoromycota</taxon>
        <taxon>Mucoromycotina</taxon>
        <taxon>Mucoromycetes</taxon>
        <taxon>Mucorales</taxon>
        <taxon>Mucorineae</taxon>
        <taxon>Rhizopodaceae</taxon>
        <taxon>Rhizopus</taxon>
    </lineage>
</organism>
<evidence type="ECO:0000313" key="8">
    <source>
        <dbReference type="Proteomes" id="UP000740926"/>
    </source>
</evidence>
<comment type="caution">
    <text evidence="7">The sequence shown here is derived from an EMBL/GenBank/DDBJ whole genome shotgun (WGS) entry which is preliminary data.</text>
</comment>
<evidence type="ECO:0000256" key="5">
    <source>
        <dbReference type="ARBA" id="ARBA00023136"/>
    </source>
</evidence>
<sequence length="234" mass="25973">MFHRAYATGTRSVRGIEAVTAGFLPSVADAVGKLPRSQTGFFTLAQVLGKHGYHSRFVYGGESHFDNMKGFFLGNGFKQIVDRADFVDPAFVGTWGASDEDMFNQLDRLLREDADQPTFTLAFSVSNHSPWEYPAGRIQTEGNPATVENTERYADWALGRFFERAKASPYWENTVFLVAADHDSRVFGASLVPVRHFHIPAVILGAGIEARRDDRLISQIDLPPTLFTTAPTVI</sequence>
<evidence type="ECO:0000313" key="7">
    <source>
        <dbReference type="EMBL" id="KAG1542091.1"/>
    </source>
</evidence>
<dbReference type="InterPro" id="IPR050448">
    <property type="entry name" value="OpgB/LTA_synthase_biosynth"/>
</dbReference>
<keyword evidence="3" id="KW-0812">Transmembrane</keyword>
<dbReference type="PANTHER" id="PTHR47371:SF3">
    <property type="entry name" value="PHOSPHOGLYCEROL TRANSFERASE I"/>
    <property type="match status" value="1"/>
</dbReference>
<dbReference type="Proteomes" id="UP000740926">
    <property type="component" value="Unassembled WGS sequence"/>
</dbReference>
<comment type="subcellular location">
    <subcellularLocation>
        <location evidence="1">Cell membrane</location>
        <topology evidence="1">Multi-pass membrane protein</topology>
    </subcellularLocation>
</comment>
<dbReference type="EMBL" id="JAANIU010006396">
    <property type="protein sequence ID" value="KAG1542091.1"/>
    <property type="molecule type" value="Genomic_DNA"/>
</dbReference>
<name>A0A9P6Y991_9FUNG</name>